<reference evidence="2 3" key="1">
    <citation type="submission" date="2014-06" db="EMBL/GenBank/DDBJ databases">
        <authorList>
            <person name="Urmite Genomes Urmite Genomes"/>
        </authorList>
    </citation>
    <scope>NUCLEOTIDE SEQUENCE [LARGE SCALE GENOMIC DNA]</scope>
</reference>
<keyword evidence="3" id="KW-1185">Reference proteome</keyword>
<feature type="transmembrane region" description="Helical" evidence="1">
    <location>
        <begin position="221"/>
        <end position="238"/>
    </location>
</feature>
<feature type="transmembrane region" description="Helical" evidence="1">
    <location>
        <begin position="169"/>
        <end position="190"/>
    </location>
</feature>
<name>A0A078KZS0_9GAMM</name>
<dbReference type="Proteomes" id="UP000044071">
    <property type="component" value="Unassembled WGS sequence"/>
</dbReference>
<accession>A0A078KZS0</accession>
<evidence type="ECO:0000256" key="1">
    <source>
        <dbReference type="SAM" id="Phobius"/>
    </source>
</evidence>
<protein>
    <submittedName>
        <fullName evidence="2">Uncharacterized protein</fullName>
    </submittedName>
</protein>
<feature type="transmembrane region" description="Helical" evidence="1">
    <location>
        <begin position="197"/>
        <end position="215"/>
    </location>
</feature>
<dbReference type="AlphaFoldDB" id="A0A078KZS0"/>
<feature type="transmembrane region" description="Helical" evidence="1">
    <location>
        <begin position="139"/>
        <end position="157"/>
    </location>
</feature>
<evidence type="ECO:0000313" key="2">
    <source>
        <dbReference type="EMBL" id="CDZ78472.1"/>
    </source>
</evidence>
<feature type="transmembrane region" description="Helical" evidence="1">
    <location>
        <begin position="108"/>
        <end position="127"/>
    </location>
</feature>
<feature type="transmembrane region" description="Helical" evidence="1">
    <location>
        <begin position="31"/>
        <end position="49"/>
    </location>
</feature>
<evidence type="ECO:0000313" key="3">
    <source>
        <dbReference type="Proteomes" id="UP000044071"/>
    </source>
</evidence>
<keyword evidence="1" id="KW-0812">Transmembrane</keyword>
<feature type="transmembrane region" description="Helical" evidence="1">
    <location>
        <begin position="245"/>
        <end position="267"/>
    </location>
</feature>
<sequence length="301" mass="34545">MLLLSLASLIFVGFTLFYLRNSSVIYFESALVVFLSLLMVTIFVLSNQYSMLGEIYYPHFYWALLSAPLILFSRVRVVSFIWGLVFFVTLCYWLPDQEWFENNSLIELRALLIYLMPSLLGLIYLGSKRAKVDISIQKSMQALLFLSVLTCFLLIYFSNLIPLLPLGQFKLYIILINIAAAVVIMFLKNLKPKQKRFLILAIVTVVSAICLKALVPIGYLGLQSFILILGLINLLLFYASKQFFWTADALAIVCSFLLSLTLSLYFYSPYLLVFSQNTGLIFVFFTIFIALYFLILRARIK</sequence>
<keyword evidence="1" id="KW-1133">Transmembrane helix</keyword>
<dbReference type="OrthoDB" id="9945398at2"/>
<gene>
    <name evidence="2" type="ORF">BN59_02782</name>
</gene>
<proteinExistence type="predicted"/>
<feature type="transmembrane region" description="Helical" evidence="1">
    <location>
        <begin position="279"/>
        <end position="296"/>
    </location>
</feature>
<dbReference type="EMBL" id="CCSB01000003">
    <property type="protein sequence ID" value="CDZ78472.1"/>
    <property type="molecule type" value="Genomic_DNA"/>
</dbReference>
<organism evidence="2 3">
    <name type="scientific">Legionella massiliensis</name>
    <dbReference type="NCBI Taxonomy" id="1034943"/>
    <lineage>
        <taxon>Bacteria</taxon>
        <taxon>Pseudomonadati</taxon>
        <taxon>Pseudomonadota</taxon>
        <taxon>Gammaproteobacteria</taxon>
        <taxon>Legionellales</taxon>
        <taxon>Legionellaceae</taxon>
        <taxon>Legionella</taxon>
    </lineage>
</organism>
<keyword evidence="1" id="KW-0472">Membrane</keyword>